<gene>
    <name evidence="1" type="ORF">MARPO_0135s0024</name>
</gene>
<dbReference type="AlphaFoldDB" id="A0A2R6W7B5"/>
<dbReference type="EMBL" id="KZ772807">
    <property type="protein sequence ID" value="PTQ29741.1"/>
    <property type="molecule type" value="Genomic_DNA"/>
</dbReference>
<reference evidence="2" key="1">
    <citation type="journal article" date="2017" name="Cell">
        <title>Insights into land plant evolution garnered from the Marchantia polymorpha genome.</title>
        <authorList>
            <person name="Bowman J.L."/>
            <person name="Kohchi T."/>
            <person name="Yamato K.T."/>
            <person name="Jenkins J."/>
            <person name="Shu S."/>
            <person name="Ishizaki K."/>
            <person name="Yamaoka S."/>
            <person name="Nishihama R."/>
            <person name="Nakamura Y."/>
            <person name="Berger F."/>
            <person name="Adam C."/>
            <person name="Aki S.S."/>
            <person name="Althoff F."/>
            <person name="Araki T."/>
            <person name="Arteaga-Vazquez M.A."/>
            <person name="Balasubrmanian S."/>
            <person name="Barry K."/>
            <person name="Bauer D."/>
            <person name="Boehm C.R."/>
            <person name="Briginshaw L."/>
            <person name="Caballero-Perez J."/>
            <person name="Catarino B."/>
            <person name="Chen F."/>
            <person name="Chiyoda S."/>
            <person name="Chovatia M."/>
            <person name="Davies K.M."/>
            <person name="Delmans M."/>
            <person name="Demura T."/>
            <person name="Dierschke T."/>
            <person name="Dolan L."/>
            <person name="Dorantes-Acosta A.E."/>
            <person name="Eklund D.M."/>
            <person name="Florent S.N."/>
            <person name="Flores-Sandoval E."/>
            <person name="Fujiyama A."/>
            <person name="Fukuzawa H."/>
            <person name="Galik B."/>
            <person name="Grimanelli D."/>
            <person name="Grimwood J."/>
            <person name="Grossniklaus U."/>
            <person name="Hamada T."/>
            <person name="Haseloff J."/>
            <person name="Hetherington A.J."/>
            <person name="Higo A."/>
            <person name="Hirakawa Y."/>
            <person name="Hundley H.N."/>
            <person name="Ikeda Y."/>
            <person name="Inoue K."/>
            <person name="Inoue S.I."/>
            <person name="Ishida S."/>
            <person name="Jia Q."/>
            <person name="Kakita M."/>
            <person name="Kanazawa T."/>
            <person name="Kawai Y."/>
            <person name="Kawashima T."/>
            <person name="Kennedy M."/>
            <person name="Kinose K."/>
            <person name="Kinoshita T."/>
            <person name="Kohara Y."/>
            <person name="Koide E."/>
            <person name="Komatsu K."/>
            <person name="Kopischke S."/>
            <person name="Kubo M."/>
            <person name="Kyozuka J."/>
            <person name="Lagercrantz U."/>
            <person name="Lin S.S."/>
            <person name="Lindquist E."/>
            <person name="Lipzen A.M."/>
            <person name="Lu C.W."/>
            <person name="De Luna E."/>
            <person name="Martienssen R.A."/>
            <person name="Minamino N."/>
            <person name="Mizutani M."/>
            <person name="Mizutani M."/>
            <person name="Mochizuki N."/>
            <person name="Monte I."/>
            <person name="Mosher R."/>
            <person name="Nagasaki H."/>
            <person name="Nakagami H."/>
            <person name="Naramoto S."/>
            <person name="Nishitani K."/>
            <person name="Ohtani M."/>
            <person name="Okamoto T."/>
            <person name="Okumura M."/>
            <person name="Phillips J."/>
            <person name="Pollak B."/>
            <person name="Reinders A."/>
            <person name="Rovekamp M."/>
            <person name="Sano R."/>
            <person name="Sawa S."/>
            <person name="Schmid M.W."/>
            <person name="Shirakawa M."/>
            <person name="Solano R."/>
            <person name="Spunde A."/>
            <person name="Suetsugu N."/>
            <person name="Sugano S."/>
            <person name="Sugiyama A."/>
            <person name="Sun R."/>
            <person name="Suzuki Y."/>
            <person name="Takenaka M."/>
            <person name="Takezawa D."/>
            <person name="Tomogane H."/>
            <person name="Tsuzuki M."/>
            <person name="Ueda T."/>
            <person name="Umeda M."/>
            <person name="Ward J.M."/>
            <person name="Watanabe Y."/>
            <person name="Yazaki K."/>
            <person name="Yokoyama R."/>
            <person name="Yoshitake Y."/>
            <person name="Yotsui I."/>
            <person name="Zachgo S."/>
            <person name="Schmutz J."/>
        </authorList>
    </citation>
    <scope>NUCLEOTIDE SEQUENCE [LARGE SCALE GENOMIC DNA]</scope>
    <source>
        <strain evidence="2">Tak-1</strain>
    </source>
</reference>
<name>A0A2R6W7B5_MARPO</name>
<dbReference type="Proteomes" id="UP000244005">
    <property type="component" value="Unassembled WGS sequence"/>
</dbReference>
<proteinExistence type="predicted"/>
<evidence type="ECO:0000313" key="2">
    <source>
        <dbReference type="Proteomes" id="UP000244005"/>
    </source>
</evidence>
<keyword evidence="2" id="KW-1185">Reference proteome</keyword>
<sequence>MEALSLCSGIKYRDGVYSPWDSGGNEMHSGWRWGRRSSSMLALGVGRWDRCMETVKSLVVDCVLGWGVSYSVHLEGVAILSIDVSGQILGMTGQFVTEHSLWVIS</sequence>
<accession>A0A2R6W7B5</accession>
<evidence type="ECO:0000313" key="1">
    <source>
        <dbReference type="EMBL" id="PTQ29741.1"/>
    </source>
</evidence>
<dbReference type="Gramene" id="Mp6g12120.1">
    <property type="protein sequence ID" value="Mp6g12120.1.cds1"/>
    <property type="gene ID" value="Mp6g12120"/>
</dbReference>
<organism evidence="1 2">
    <name type="scientific">Marchantia polymorpha</name>
    <name type="common">Common liverwort</name>
    <name type="synonym">Marchantia aquatica</name>
    <dbReference type="NCBI Taxonomy" id="3197"/>
    <lineage>
        <taxon>Eukaryota</taxon>
        <taxon>Viridiplantae</taxon>
        <taxon>Streptophyta</taxon>
        <taxon>Embryophyta</taxon>
        <taxon>Marchantiophyta</taxon>
        <taxon>Marchantiopsida</taxon>
        <taxon>Marchantiidae</taxon>
        <taxon>Marchantiales</taxon>
        <taxon>Marchantiaceae</taxon>
        <taxon>Marchantia</taxon>
    </lineage>
</organism>
<protein>
    <submittedName>
        <fullName evidence="1">Uncharacterized protein</fullName>
    </submittedName>
</protein>